<gene>
    <name evidence="15" type="ORF">CYBJADRAFT_136670</name>
</gene>
<accession>A0A1E4S5Q5</accession>
<keyword evidence="16" id="KW-1185">Reference proteome</keyword>
<protein>
    <recommendedName>
        <fullName evidence="9">NEDD8-conjugating enzyme UBC12</fullName>
        <ecNumber evidence="7">2.3.2.34</ecNumber>
    </recommendedName>
    <alternativeName>
        <fullName evidence="8">NEDD8-conjugating enzyme Ubc12</fullName>
    </alternativeName>
    <alternativeName>
        <fullName evidence="10">RUB1-conjugating enzyme</fullName>
    </alternativeName>
    <alternativeName>
        <fullName evidence="11">Ubiquitin carrier protein 12</fullName>
    </alternativeName>
</protein>
<feature type="active site" description="Glycyl thioester intermediate" evidence="12">
    <location>
        <position position="161"/>
    </location>
</feature>
<dbReference type="EC" id="2.3.2.34" evidence="7"/>
<dbReference type="Gene3D" id="3.10.110.10">
    <property type="entry name" value="Ubiquitin Conjugating Enzyme"/>
    <property type="match status" value="1"/>
</dbReference>
<organism evidence="15 16">
    <name type="scientific">Cyberlindnera jadinii (strain ATCC 18201 / CBS 1600 / BCRC 20928 / JCM 3617 / NBRC 0987 / NRRL Y-1542)</name>
    <name type="common">Torula yeast</name>
    <name type="synonym">Candida utilis</name>
    <dbReference type="NCBI Taxonomy" id="983966"/>
    <lineage>
        <taxon>Eukaryota</taxon>
        <taxon>Fungi</taxon>
        <taxon>Dikarya</taxon>
        <taxon>Ascomycota</taxon>
        <taxon>Saccharomycotina</taxon>
        <taxon>Saccharomycetes</taxon>
        <taxon>Phaffomycetales</taxon>
        <taxon>Phaffomycetaceae</taxon>
        <taxon>Cyberlindnera</taxon>
    </lineage>
</organism>
<dbReference type="InterPro" id="IPR050113">
    <property type="entry name" value="Ub_conjugating_enzyme"/>
</dbReference>
<dbReference type="CDD" id="cd23794">
    <property type="entry name" value="UBCc_UBE2F_UBE2M"/>
    <property type="match status" value="1"/>
</dbReference>
<evidence type="ECO:0000256" key="13">
    <source>
        <dbReference type="RuleBase" id="RU362109"/>
    </source>
</evidence>
<dbReference type="GO" id="GO:0061654">
    <property type="term" value="F:NEDD8 conjugating enzyme activity"/>
    <property type="evidence" value="ECO:0007669"/>
    <property type="project" value="UniProtKB-EC"/>
</dbReference>
<evidence type="ECO:0000256" key="10">
    <source>
        <dbReference type="ARBA" id="ARBA00044279"/>
    </source>
</evidence>
<dbReference type="GeneID" id="30987539"/>
<dbReference type="RefSeq" id="XP_020071822.1">
    <property type="nucleotide sequence ID" value="XM_020213143.1"/>
</dbReference>
<dbReference type="OMA" id="YDNIVSP"/>
<keyword evidence="5 13" id="KW-0067">ATP-binding</keyword>
<dbReference type="AlphaFoldDB" id="A0A1E4S5Q5"/>
<comment type="pathway">
    <text evidence="1">Protein modification; protein neddylation.</text>
</comment>
<name>A0A1E4S5Q5_CYBJN</name>
<dbReference type="SMART" id="SM00212">
    <property type="entry name" value="UBCc"/>
    <property type="match status" value="1"/>
</dbReference>
<evidence type="ECO:0000256" key="6">
    <source>
        <dbReference type="ARBA" id="ARBA00043698"/>
    </source>
</evidence>
<keyword evidence="3 13" id="KW-0547">Nucleotide-binding</keyword>
<evidence type="ECO:0000256" key="3">
    <source>
        <dbReference type="ARBA" id="ARBA00022741"/>
    </source>
</evidence>
<feature type="domain" description="UBC core" evidence="14">
    <location>
        <begin position="80"/>
        <end position="223"/>
    </location>
</feature>
<dbReference type="EMBL" id="KV453927">
    <property type="protein sequence ID" value="ODV74783.1"/>
    <property type="molecule type" value="Genomic_DNA"/>
</dbReference>
<dbReference type="PROSITE" id="PS00183">
    <property type="entry name" value="UBC_1"/>
    <property type="match status" value="1"/>
</dbReference>
<comment type="similarity">
    <text evidence="13">Belongs to the ubiquitin-conjugating enzyme family.</text>
</comment>
<evidence type="ECO:0000313" key="16">
    <source>
        <dbReference type="Proteomes" id="UP000094389"/>
    </source>
</evidence>
<comment type="catalytic activity">
    <reaction evidence="6">
        <text>[E1 NEDD8-activating enzyme]-S-[NEDD8 protein]-yl-L-cysteine + [E2 NEDD8-conjugating enzyme]-L-cysteine = [E1 NEDD8-activating enzyme]-L-cysteine + [E2 NEDD8-conjugating enzyme]-S-[NEDD8-protein]-yl-L-cysteine.</text>
        <dbReference type="EC" id="2.3.2.34"/>
    </reaction>
</comment>
<evidence type="ECO:0000256" key="12">
    <source>
        <dbReference type="PROSITE-ProRule" id="PRU10133"/>
    </source>
</evidence>
<keyword evidence="4 13" id="KW-0833">Ubl conjugation pathway</keyword>
<dbReference type="SUPFAM" id="SSF54495">
    <property type="entry name" value="UBC-like"/>
    <property type="match status" value="1"/>
</dbReference>
<evidence type="ECO:0000256" key="2">
    <source>
        <dbReference type="ARBA" id="ARBA00022679"/>
    </source>
</evidence>
<dbReference type="Pfam" id="PF00179">
    <property type="entry name" value="UQ_con"/>
    <property type="match status" value="1"/>
</dbReference>
<keyword evidence="2" id="KW-0808">Transferase</keyword>
<dbReference type="FunFam" id="3.10.110.10:FF:000005">
    <property type="entry name" value="NEDD8-conjugating enzyme Ubc12"/>
    <property type="match status" value="1"/>
</dbReference>
<reference evidence="15 16" key="1">
    <citation type="journal article" date="2016" name="Proc. Natl. Acad. Sci. U.S.A.">
        <title>Comparative genomics of biotechnologically important yeasts.</title>
        <authorList>
            <person name="Riley R."/>
            <person name="Haridas S."/>
            <person name="Wolfe K.H."/>
            <person name="Lopes M.R."/>
            <person name="Hittinger C.T."/>
            <person name="Goeker M."/>
            <person name="Salamov A.A."/>
            <person name="Wisecaver J.H."/>
            <person name="Long T.M."/>
            <person name="Calvey C.H."/>
            <person name="Aerts A.L."/>
            <person name="Barry K.W."/>
            <person name="Choi C."/>
            <person name="Clum A."/>
            <person name="Coughlan A.Y."/>
            <person name="Deshpande S."/>
            <person name="Douglass A.P."/>
            <person name="Hanson S.J."/>
            <person name="Klenk H.-P."/>
            <person name="LaButti K.M."/>
            <person name="Lapidus A."/>
            <person name="Lindquist E.A."/>
            <person name="Lipzen A.M."/>
            <person name="Meier-Kolthoff J.P."/>
            <person name="Ohm R.A."/>
            <person name="Otillar R.P."/>
            <person name="Pangilinan J.L."/>
            <person name="Peng Y."/>
            <person name="Rokas A."/>
            <person name="Rosa C.A."/>
            <person name="Scheuner C."/>
            <person name="Sibirny A.A."/>
            <person name="Slot J.C."/>
            <person name="Stielow J.B."/>
            <person name="Sun H."/>
            <person name="Kurtzman C.P."/>
            <person name="Blackwell M."/>
            <person name="Grigoriev I.V."/>
            <person name="Jeffries T.W."/>
        </authorList>
    </citation>
    <scope>NUCLEOTIDE SEQUENCE [LARGE SCALE GENOMIC DNA]</scope>
    <source>
        <strain evidence="16">ATCC 18201 / CBS 1600 / BCRC 20928 / JCM 3617 / NBRC 0987 / NRRL Y-1542</strain>
    </source>
</reference>
<dbReference type="PROSITE" id="PS50127">
    <property type="entry name" value="UBC_2"/>
    <property type="match status" value="1"/>
</dbReference>
<dbReference type="InterPro" id="IPR016135">
    <property type="entry name" value="UBQ-conjugating_enzyme/RWD"/>
</dbReference>
<dbReference type="STRING" id="983966.A0A1E4S5Q5"/>
<evidence type="ECO:0000256" key="7">
    <source>
        <dbReference type="ARBA" id="ARBA00044047"/>
    </source>
</evidence>
<dbReference type="OrthoDB" id="10249039at2759"/>
<evidence type="ECO:0000259" key="14">
    <source>
        <dbReference type="PROSITE" id="PS50127"/>
    </source>
</evidence>
<evidence type="ECO:0000256" key="11">
    <source>
        <dbReference type="ARBA" id="ARBA00044315"/>
    </source>
</evidence>
<evidence type="ECO:0000313" key="15">
    <source>
        <dbReference type="EMBL" id="ODV74783.1"/>
    </source>
</evidence>
<dbReference type="PANTHER" id="PTHR24067">
    <property type="entry name" value="UBIQUITIN-CONJUGATING ENZYME E2"/>
    <property type="match status" value="1"/>
</dbReference>
<evidence type="ECO:0000256" key="4">
    <source>
        <dbReference type="ARBA" id="ARBA00022786"/>
    </source>
</evidence>
<dbReference type="InterPro" id="IPR000608">
    <property type="entry name" value="UBC"/>
</dbReference>
<dbReference type="GO" id="GO:0005524">
    <property type="term" value="F:ATP binding"/>
    <property type="evidence" value="ECO:0007669"/>
    <property type="project" value="UniProtKB-UniRule"/>
</dbReference>
<evidence type="ECO:0000256" key="5">
    <source>
        <dbReference type="ARBA" id="ARBA00022840"/>
    </source>
</evidence>
<evidence type="ECO:0000256" key="8">
    <source>
        <dbReference type="ARBA" id="ARBA00044084"/>
    </source>
</evidence>
<evidence type="ECO:0000256" key="9">
    <source>
        <dbReference type="ARBA" id="ARBA00044092"/>
    </source>
</evidence>
<proteinExistence type="inferred from homology"/>
<evidence type="ECO:0000256" key="1">
    <source>
        <dbReference type="ARBA" id="ARBA00005032"/>
    </source>
</evidence>
<dbReference type="InterPro" id="IPR023313">
    <property type="entry name" value="UBQ-conjugating_AS"/>
</dbReference>
<sequence>MVDALVVSNQEIFAKYSAPAPWCYLFTIFSTLSCLLIKIEQIRIHISHSNKAKMLKLRQMQQKKKEQMEGQTSSTTKITPAQLRIQKDLAEIQLPKTIQLKCVDDTNMNLEVVISPDEGFYQHGRFKFSIQIGQNFPIEAPKVKCLQRIFHPNIDLEGNICLNILREDWSPVLNLNSILVGLLFLFLEPNPTDPLNKQSASVLMKDKGLFARQVRSSMNGGVVGDVRYDYVL</sequence>
<dbReference type="Proteomes" id="UP000094389">
    <property type="component" value="Unassembled WGS sequence"/>
</dbReference>